<comment type="caution">
    <text evidence="2">The sequence shown here is derived from an EMBL/GenBank/DDBJ whole genome shotgun (WGS) entry which is preliminary data.</text>
</comment>
<dbReference type="AlphaFoldDB" id="A0AAP0F6J9"/>
<organism evidence="2 3">
    <name type="scientific">Stephania japonica</name>
    <dbReference type="NCBI Taxonomy" id="461633"/>
    <lineage>
        <taxon>Eukaryota</taxon>
        <taxon>Viridiplantae</taxon>
        <taxon>Streptophyta</taxon>
        <taxon>Embryophyta</taxon>
        <taxon>Tracheophyta</taxon>
        <taxon>Spermatophyta</taxon>
        <taxon>Magnoliopsida</taxon>
        <taxon>Ranunculales</taxon>
        <taxon>Menispermaceae</taxon>
        <taxon>Menispermoideae</taxon>
        <taxon>Cissampelideae</taxon>
        <taxon>Stephania</taxon>
    </lineage>
</organism>
<gene>
    <name evidence="2" type="ORF">Sjap_020621</name>
</gene>
<evidence type="ECO:0000256" key="1">
    <source>
        <dbReference type="SAM" id="MobiDB-lite"/>
    </source>
</evidence>
<sequence>MVQEAKYDLSRPCPGGPSDQTILSSFNNHVAAAIWNNECLRRTVDVVLKWRSLPPGEADMASAFKMADDVLMHLTGKRVASSATTTSGGNEPTRKSEHDSHATQSQSYTNANESGPSKRREHGKLQHKKKRSKTNEGNRERVRGIRRNFWVCQGYAGTFGSIMPQSSSLNGFAYPDLIRELLKLHRIDRGLVTCSVTVKPAFLVHPQLRFH</sequence>
<name>A0AAP0F6J9_9MAGN</name>
<proteinExistence type="predicted"/>
<dbReference type="Proteomes" id="UP001417504">
    <property type="component" value="Unassembled WGS sequence"/>
</dbReference>
<dbReference type="EMBL" id="JBBNAE010000008">
    <property type="protein sequence ID" value="KAK9103367.1"/>
    <property type="molecule type" value="Genomic_DNA"/>
</dbReference>
<keyword evidence="3" id="KW-1185">Reference proteome</keyword>
<feature type="region of interest" description="Disordered" evidence="1">
    <location>
        <begin position="79"/>
        <end position="140"/>
    </location>
</feature>
<evidence type="ECO:0000313" key="3">
    <source>
        <dbReference type="Proteomes" id="UP001417504"/>
    </source>
</evidence>
<feature type="compositionally biased region" description="Basic and acidic residues" evidence="1">
    <location>
        <begin position="92"/>
        <end position="101"/>
    </location>
</feature>
<feature type="compositionally biased region" description="Polar residues" evidence="1">
    <location>
        <begin position="102"/>
        <end position="115"/>
    </location>
</feature>
<evidence type="ECO:0000313" key="2">
    <source>
        <dbReference type="EMBL" id="KAK9103367.1"/>
    </source>
</evidence>
<accession>A0AAP0F6J9</accession>
<protein>
    <submittedName>
        <fullName evidence="2">Uncharacterized protein</fullName>
    </submittedName>
</protein>
<feature type="compositionally biased region" description="Basic residues" evidence="1">
    <location>
        <begin position="117"/>
        <end position="132"/>
    </location>
</feature>
<reference evidence="2 3" key="1">
    <citation type="submission" date="2024-01" db="EMBL/GenBank/DDBJ databases">
        <title>Genome assemblies of Stephania.</title>
        <authorList>
            <person name="Yang L."/>
        </authorList>
    </citation>
    <scope>NUCLEOTIDE SEQUENCE [LARGE SCALE GENOMIC DNA]</scope>
    <source>
        <strain evidence="2">QJT</strain>
        <tissue evidence="2">Leaf</tissue>
    </source>
</reference>
<feature type="compositionally biased region" description="Polar residues" evidence="1">
    <location>
        <begin position="81"/>
        <end position="90"/>
    </location>
</feature>